<sequence>MTYLVIAGLLLLVLLVAVAFSAVTKQKGGYLVAVGVGLLLAVFTLFNSVTSVGARNVGIQTAFGRYQGNLDNGLQVIAPWSEHEDFSTQVQYLDLDGEKWDEGATVTFDGGGRGVVYATPRWRINEGMAGELWKKYKNFDNVRDQLVKSSAKDSFRAVLTEYTPNDARTKVREVAAKVQSDLASSLKDDGIIIDSISIKDIKLDDRTQSSLDKIVQANNDIERSKAEQERAKIDAETAKIREKTGALKPEALQRYCLEVVNNWDVKKNGSLPAGFNCNGTNVPFTVTNK</sequence>
<dbReference type="Pfam" id="PF01145">
    <property type="entry name" value="Band_7"/>
    <property type="match status" value="1"/>
</dbReference>
<keyword evidence="2" id="KW-0472">Membrane</keyword>
<dbReference type="SMART" id="SM00244">
    <property type="entry name" value="PHB"/>
    <property type="match status" value="1"/>
</dbReference>
<evidence type="ECO:0000259" key="3">
    <source>
        <dbReference type="SMART" id="SM00244"/>
    </source>
</evidence>
<proteinExistence type="predicted"/>
<feature type="transmembrane region" description="Helical" evidence="2">
    <location>
        <begin position="31"/>
        <end position="49"/>
    </location>
</feature>
<dbReference type="OrthoDB" id="15207at10239"/>
<dbReference type="InterPro" id="IPR036013">
    <property type="entry name" value="Band_7/SPFH_dom_sf"/>
</dbReference>
<feature type="domain" description="Band 7" evidence="3">
    <location>
        <begin position="47"/>
        <end position="215"/>
    </location>
</feature>
<evidence type="ECO:0000256" key="2">
    <source>
        <dbReference type="SAM" id="Phobius"/>
    </source>
</evidence>
<dbReference type="PANTHER" id="PTHR42911">
    <property type="entry name" value="MODULATOR OF FTSH PROTEASE HFLC"/>
    <property type="match status" value="1"/>
</dbReference>
<dbReference type="SUPFAM" id="SSF117892">
    <property type="entry name" value="Band 7/SPFH domain"/>
    <property type="match status" value="1"/>
</dbReference>
<name>A0A222Z1F6_9CAUD</name>
<keyword evidence="2" id="KW-1133">Transmembrane helix</keyword>
<organism evidence="4 5">
    <name type="scientific">Streptomyces phage NootNoot</name>
    <dbReference type="NCBI Taxonomy" id="2023992"/>
    <lineage>
        <taxon>Viruses</taxon>
        <taxon>Duplodnaviria</taxon>
        <taxon>Heunggongvirae</taxon>
        <taxon>Uroviricota</taxon>
        <taxon>Caudoviricetes</taxon>
        <taxon>Stanwilliamsviridae</taxon>
        <taxon>Boydwoodruffvirinae</taxon>
        <taxon>Samistivirus</taxon>
        <taxon>Samistivirus nootnoot</taxon>
    </lineage>
</organism>
<gene>
    <name evidence="4" type="ORF">SEA_NOOTNOOT_149</name>
</gene>
<reference evidence="4 5" key="1">
    <citation type="submission" date="2017-06" db="EMBL/GenBank/DDBJ databases">
        <authorList>
            <person name="Meridew S.N."/>
            <person name="Morgan R.E."/>
            <person name="Moussa A.T."/>
            <person name="Shahid S.H."/>
            <person name="Bhuiyan S."/>
            <person name="Nayek S."/>
            <person name="Suri N."/>
            <person name="Kim T."/>
            <person name="Layton S.R."/>
            <person name="Hughes L.E."/>
            <person name="Garlena R.A."/>
            <person name="Russell D.A."/>
            <person name="Pope W.H."/>
            <person name="Jacobs-Sera D."/>
            <person name="Hendrix R.W."/>
            <person name="Hatfull G.F."/>
        </authorList>
    </citation>
    <scope>NUCLEOTIDE SEQUENCE [LARGE SCALE GENOMIC DNA]</scope>
</reference>
<keyword evidence="5" id="KW-1185">Reference proteome</keyword>
<dbReference type="EMBL" id="MF347636">
    <property type="protein sequence ID" value="ASR77395.1"/>
    <property type="molecule type" value="Genomic_DNA"/>
</dbReference>
<dbReference type="Proteomes" id="UP000225626">
    <property type="component" value="Segment"/>
</dbReference>
<keyword evidence="1" id="KW-0175">Coiled coil</keyword>
<dbReference type="PANTHER" id="PTHR42911:SF2">
    <property type="entry name" value="PROHIBITIN FAMILY PROTEIN"/>
    <property type="match status" value="1"/>
</dbReference>
<evidence type="ECO:0000256" key="1">
    <source>
        <dbReference type="SAM" id="Coils"/>
    </source>
</evidence>
<feature type="coiled-coil region" evidence="1">
    <location>
        <begin position="211"/>
        <end position="243"/>
    </location>
</feature>
<keyword evidence="2" id="KW-0812">Transmembrane</keyword>
<accession>A0A222Z1F6</accession>
<evidence type="ECO:0000313" key="5">
    <source>
        <dbReference type="Proteomes" id="UP000225626"/>
    </source>
</evidence>
<dbReference type="Gene3D" id="3.30.479.30">
    <property type="entry name" value="Band 7 domain"/>
    <property type="match status" value="1"/>
</dbReference>
<protein>
    <submittedName>
        <fullName evidence="4">Band-7-like membrane protein</fullName>
    </submittedName>
</protein>
<dbReference type="InterPro" id="IPR001107">
    <property type="entry name" value="Band_7"/>
</dbReference>
<evidence type="ECO:0000313" key="4">
    <source>
        <dbReference type="EMBL" id="ASR77395.1"/>
    </source>
</evidence>